<evidence type="ECO:0000313" key="2">
    <source>
        <dbReference type="EMBL" id="TID17440.1"/>
    </source>
</evidence>
<feature type="compositionally biased region" description="Polar residues" evidence="1">
    <location>
        <begin position="673"/>
        <end position="752"/>
    </location>
</feature>
<organism evidence="2 3">
    <name type="scientific">Venturia nashicola</name>
    <dbReference type="NCBI Taxonomy" id="86259"/>
    <lineage>
        <taxon>Eukaryota</taxon>
        <taxon>Fungi</taxon>
        <taxon>Dikarya</taxon>
        <taxon>Ascomycota</taxon>
        <taxon>Pezizomycotina</taxon>
        <taxon>Dothideomycetes</taxon>
        <taxon>Pleosporomycetidae</taxon>
        <taxon>Venturiales</taxon>
        <taxon>Venturiaceae</taxon>
        <taxon>Venturia</taxon>
    </lineage>
</organism>
<dbReference type="Proteomes" id="UP000298493">
    <property type="component" value="Unassembled WGS sequence"/>
</dbReference>
<evidence type="ECO:0000313" key="3">
    <source>
        <dbReference type="Proteomes" id="UP000298493"/>
    </source>
</evidence>
<feature type="compositionally biased region" description="Polar residues" evidence="1">
    <location>
        <begin position="941"/>
        <end position="956"/>
    </location>
</feature>
<proteinExistence type="predicted"/>
<dbReference type="EMBL" id="SNSC02000016">
    <property type="protein sequence ID" value="TID17440.1"/>
    <property type="molecule type" value="Genomic_DNA"/>
</dbReference>
<keyword evidence="3" id="KW-1185">Reference proteome</keyword>
<feature type="region of interest" description="Disordered" evidence="1">
    <location>
        <begin position="1228"/>
        <end position="1254"/>
    </location>
</feature>
<feature type="region of interest" description="Disordered" evidence="1">
    <location>
        <begin position="660"/>
        <end position="776"/>
    </location>
</feature>
<evidence type="ECO:0000256" key="1">
    <source>
        <dbReference type="SAM" id="MobiDB-lite"/>
    </source>
</evidence>
<comment type="caution">
    <text evidence="2">The sequence shown here is derived from an EMBL/GenBank/DDBJ whole genome shotgun (WGS) entry which is preliminary data.</text>
</comment>
<feature type="compositionally biased region" description="Low complexity" evidence="1">
    <location>
        <begin position="1228"/>
        <end position="1246"/>
    </location>
</feature>
<feature type="region of interest" description="Disordered" evidence="1">
    <location>
        <begin position="928"/>
        <end position="973"/>
    </location>
</feature>
<reference evidence="2 3" key="1">
    <citation type="submission" date="2019-04" db="EMBL/GenBank/DDBJ databases">
        <title>High contiguity whole genome sequence and gene annotation resource for two Venturia nashicola isolates.</title>
        <authorList>
            <person name="Prokchorchik M."/>
            <person name="Won K."/>
            <person name="Lee Y."/>
            <person name="Choi E.D."/>
            <person name="Segonzac C."/>
            <person name="Sohn K.H."/>
        </authorList>
    </citation>
    <scope>NUCLEOTIDE SEQUENCE [LARGE SCALE GENOMIC DNA]</scope>
    <source>
        <strain evidence="2 3">PRI2</strain>
    </source>
</reference>
<name>A0A4Z1P155_9PEZI</name>
<feature type="compositionally biased region" description="Basic and acidic residues" evidence="1">
    <location>
        <begin position="928"/>
        <end position="937"/>
    </location>
</feature>
<protein>
    <submittedName>
        <fullName evidence="2">Uncharacterized protein</fullName>
    </submittedName>
</protein>
<feature type="region of interest" description="Disordered" evidence="1">
    <location>
        <begin position="1361"/>
        <end position="1387"/>
    </location>
</feature>
<gene>
    <name evidence="2" type="ORF">E6O75_ATG08186</name>
</gene>
<accession>A0A4Z1P155</accession>
<sequence length="1424" mass="155276">MEYRRLLERAKNDTVHGTSRRAFESALKRLSENATNTIWHDSHQHANLNTFCAVIMSDVVSTNDVDLIKVALVSLATWLVPKSISTVASACQNSTIIGNQHELSSGCQIIHALIDGLKAQVPETFIEEELVKLFRNSDVLYASDAPELLWILRRKSNRQANQIAVLRLIQKNVRNSSFLAEFLNSLYQSRDFATKATTQMFFFKRLLPVFSFTYSFLPHKQPLRCTDNSFSCPENDGEPENNSLQEEEQLFDEWKKEWEDLEEDSMPEALAFSPTIEVHEGQRCFDEALGGKELALLIQAASQLGFTAEIKQILGLAMIKLEQSEAEQCHDILSAFLETMLLRKIGRTVLETHKGDICTMVAVYTRLYLALPVDNMVRPRSECDCVRCKALNKYLEDPNLETKVFINVTLSRHQHLLQQVQMAHHRFTWTYRYGPADVLSGETRTRFPDTWSSELRKKRFPKPWTASKGYECTTSENDHVQELTVKKTSRAQEIFQARLYKAGKLEARIATSRLGVSLWDDARKLARSFDRIATSRSNKLAAAEAKAKQLIESLAQEVARSSTIVSATGLGISEERHASGISAKACHVPPIARIATPQSSSKVIALKGVNTKKDVASVLTAKTPTTIHSHKKQEVSSGRKGSFGASIAAQWAKAIFGSREGDSVTGRLPNGDKGSTQVPPSQNAEPGVQKQTPVSNDTYPKVATPSSKPQPCGEESSTTGAMSGSRTLRSASVSKRSSGTSQPTPARSSQWSKRIVANRKVIPDSKSDSDVDSHSDYESTQRLIKNVTSTTSASTGLISLNPCAALVKLGPNQSAQRCDVRELDQSATGHDHGYTSALRSLQQGVWKLRAEQVGIDLGSWVLLDDDFLLGLEKLSKSSNVSWEEALAVLKQVQKERKDEEIKRAVTSPKAWLPSDTTAALTRILTKTTEPRAAEPLEMKPPSTNTSPLSFLTPTPETQSTTPVVQSTTPPGDPPPNMTIFDSVVHFPTAVFERTSTEDEQPHQSHKPAALIASQKFAKEMIDPAAKPVNVGMRQSASVASSTSVPVREHVFGLEKPGRSKPSGMSLYEALFGTSSAAPTAPAATRLPVPIRPQNIVSGKASAADGAVRSHASTAPPIPSVQQVRVVDDIAKSHRSWAKPTEVITLDVDCENSEDSDGTRADTARLGATLTSTSSTTPRATSLSFLDPASRPRERITPRGRQAVSGSTDGFCDTLPGIDVILGRIAATTSSPQAPTSSTGSRATASRYGEESATTNSRYIAPHWNSSNAHPLDFTTRPRIIPFATLERFKNGGVSGTVATRSIHTAQNATSDSEAGKGRRTVTAPECPVVPTAQITTPSTSATKENGVARPESYIAAVPQTVPMPTNAGNKRSVDDAGLSLNGRPDSTRRKIDTAKVHDVIDLLDSDEEHVHMLPGHKKMPMAID</sequence>
<feature type="compositionally biased region" description="Basic and acidic residues" evidence="1">
    <location>
        <begin position="761"/>
        <end position="776"/>
    </location>
</feature>
<feature type="compositionally biased region" description="Low complexity" evidence="1">
    <location>
        <begin position="957"/>
        <end position="969"/>
    </location>
</feature>